<dbReference type="AlphaFoldDB" id="A0A6P4YA99"/>
<gene>
    <name evidence="3" type="primary">LOC109461755</name>
</gene>
<proteinExistence type="predicted"/>
<protein>
    <submittedName>
        <fullName evidence="3">Uncharacterized protein LOC109461755</fullName>
    </submittedName>
</protein>
<dbReference type="GeneID" id="109461755"/>
<evidence type="ECO:0000313" key="2">
    <source>
        <dbReference type="Proteomes" id="UP000515135"/>
    </source>
</evidence>
<feature type="region of interest" description="Disordered" evidence="1">
    <location>
        <begin position="115"/>
        <end position="145"/>
    </location>
</feature>
<name>A0A6P4YA99_BRABE</name>
<sequence>MNAGSTRRGRVSKREVYLLEPGTTSIPRGDARAALWANGHAQEVEITRTDNSAQLLDTIHNKYASARIDLRSMPWQYMSIVGHNTLVPYLNTVNGTRLLNTLCKRQSRCFYIRKREASDDDEEPGPQEPADLPGQGPDINNQNGNDIVIIDDEPALLDAQDVADESPNESPETIEGSVFEDAVEFGTLDSLTPPLDMLEGFAGPHTAALLTAAAGVKRPWPVPLSLAAARDICRRQQRPLVIIFGMTDTAAGTRLVQIITSPRENYTIVRTISVSSCFSRSAGQICLGFGVRIAADDAPEGGQ</sequence>
<dbReference type="OrthoDB" id="10620056at2759"/>
<evidence type="ECO:0000256" key="1">
    <source>
        <dbReference type="SAM" id="MobiDB-lite"/>
    </source>
</evidence>
<organism evidence="2 3">
    <name type="scientific">Branchiostoma belcheri</name>
    <name type="common">Amphioxus</name>
    <dbReference type="NCBI Taxonomy" id="7741"/>
    <lineage>
        <taxon>Eukaryota</taxon>
        <taxon>Metazoa</taxon>
        <taxon>Chordata</taxon>
        <taxon>Cephalochordata</taxon>
        <taxon>Leptocardii</taxon>
        <taxon>Amphioxiformes</taxon>
        <taxon>Branchiostomatidae</taxon>
        <taxon>Branchiostoma</taxon>
    </lineage>
</organism>
<dbReference type="RefSeq" id="XP_019613706.1">
    <property type="nucleotide sequence ID" value="XM_019758147.1"/>
</dbReference>
<dbReference type="Proteomes" id="UP000515135">
    <property type="component" value="Unplaced"/>
</dbReference>
<reference evidence="3" key="1">
    <citation type="submission" date="2025-08" db="UniProtKB">
        <authorList>
            <consortium name="RefSeq"/>
        </authorList>
    </citation>
    <scope>IDENTIFICATION</scope>
    <source>
        <tissue evidence="3">Gonad</tissue>
    </source>
</reference>
<evidence type="ECO:0000313" key="3">
    <source>
        <dbReference type="RefSeq" id="XP_019613706.1"/>
    </source>
</evidence>
<keyword evidence="2" id="KW-1185">Reference proteome</keyword>
<dbReference type="KEGG" id="bbel:109461755"/>
<accession>A0A6P4YA99</accession>